<name>A0A0F9B702_9ZZZZ</name>
<organism evidence="1">
    <name type="scientific">marine sediment metagenome</name>
    <dbReference type="NCBI Taxonomy" id="412755"/>
    <lineage>
        <taxon>unclassified sequences</taxon>
        <taxon>metagenomes</taxon>
        <taxon>ecological metagenomes</taxon>
    </lineage>
</organism>
<dbReference type="EMBL" id="LAZR01039267">
    <property type="protein sequence ID" value="KKL17415.1"/>
    <property type="molecule type" value="Genomic_DNA"/>
</dbReference>
<evidence type="ECO:0000313" key="1">
    <source>
        <dbReference type="EMBL" id="KKL17415.1"/>
    </source>
</evidence>
<protein>
    <submittedName>
        <fullName evidence="1">Uncharacterized protein</fullName>
    </submittedName>
</protein>
<accession>A0A0F9B702</accession>
<gene>
    <name evidence="1" type="ORF">LCGC14_2485780</name>
</gene>
<sequence length="50" mass="5965">MSECIDRFLNGIKVCHELVPDTIDQYMCDAEWCPYHPNYKKSEVKDKKKD</sequence>
<reference evidence="1" key="1">
    <citation type="journal article" date="2015" name="Nature">
        <title>Complex archaea that bridge the gap between prokaryotes and eukaryotes.</title>
        <authorList>
            <person name="Spang A."/>
            <person name="Saw J.H."/>
            <person name="Jorgensen S.L."/>
            <person name="Zaremba-Niedzwiedzka K."/>
            <person name="Martijn J."/>
            <person name="Lind A.E."/>
            <person name="van Eijk R."/>
            <person name="Schleper C."/>
            <person name="Guy L."/>
            <person name="Ettema T.J."/>
        </authorList>
    </citation>
    <scope>NUCLEOTIDE SEQUENCE</scope>
</reference>
<proteinExistence type="predicted"/>
<comment type="caution">
    <text evidence="1">The sequence shown here is derived from an EMBL/GenBank/DDBJ whole genome shotgun (WGS) entry which is preliminary data.</text>
</comment>
<dbReference type="AlphaFoldDB" id="A0A0F9B702"/>